<dbReference type="InterPro" id="IPR045087">
    <property type="entry name" value="Cu-oxidase_fam"/>
</dbReference>
<feature type="domain" description="Plastocyanin-like" evidence="2">
    <location>
        <begin position="9"/>
        <end position="113"/>
    </location>
</feature>
<evidence type="ECO:0000313" key="3">
    <source>
        <dbReference type="EMBL" id="OIT21151.1"/>
    </source>
</evidence>
<evidence type="ECO:0000256" key="1">
    <source>
        <dbReference type="SAM" id="Phobius"/>
    </source>
</evidence>
<keyword evidence="1" id="KW-1133">Transmembrane helix</keyword>
<proteinExistence type="predicted"/>
<dbReference type="InterPro" id="IPR008972">
    <property type="entry name" value="Cupredoxin"/>
</dbReference>
<dbReference type="OMA" id="PHAYISI"/>
<dbReference type="AlphaFoldDB" id="A0A1J6KGZ2"/>
<protein>
    <submittedName>
        <fullName evidence="3">Laccase-14</fullName>
    </submittedName>
</protein>
<dbReference type="GO" id="GO:0016491">
    <property type="term" value="F:oxidoreductase activity"/>
    <property type="evidence" value="ECO:0007669"/>
    <property type="project" value="TreeGrafter"/>
</dbReference>
<organism evidence="3 4">
    <name type="scientific">Nicotiana attenuata</name>
    <name type="common">Coyote tobacco</name>
    <dbReference type="NCBI Taxonomy" id="49451"/>
    <lineage>
        <taxon>Eukaryota</taxon>
        <taxon>Viridiplantae</taxon>
        <taxon>Streptophyta</taxon>
        <taxon>Embryophyta</taxon>
        <taxon>Tracheophyta</taxon>
        <taxon>Spermatophyta</taxon>
        <taxon>Magnoliopsida</taxon>
        <taxon>eudicotyledons</taxon>
        <taxon>Gunneridae</taxon>
        <taxon>Pentapetalae</taxon>
        <taxon>asterids</taxon>
        <taxon>lamiids</taxon>
        <taxon>Solanales</taxon>
        <taxon>Solanaceae</taxon>
        <taxon>Nicotianoideae</taxon>
        <taxon>Nicotianeae</taxon>
        <taxon>Nicotiana</taxon>
    </lineage>
</organism>
<keyword evidence="1" id="KW-0472">Membrane</keyword>
<dbReference type="PANTHER" id="PTHR11709">
    <property type="entry name" value="MULTI-COPPER OXIDASE"/>
    <property type="match status" value="1"/>
</dbReference>
<evidence type="ECO:0000313" key="4">
    <source>
        <dbReference type="Proteomes" id="UP000187609"/>
    </source>
</evidence>
<keyword evidence="4" id="KW-1185">Reference proteome</keyword>
<dbReference type="STRING" id="49451.A0A1J6KGZ2"/>
<dbReference type="Gene3D" id="2.60.40.420">
    <property type="entry name" value="Cupredoxins - blue copper proteins"/>
    <property type="match status" value="1"/>
</dbReference>
<dbReference type="PANTHER" id="PTHR11709:SF407">
    <property type="entry name" value="LACCASE-14-LIKE"/>
    <property type="match status" value="1"/>
</dbReference>
<gene>
    <name evidence="3" type="primary">LAC14_3</name>
    <name evidence="3" type="ORF">A4A49_52900</name>
</gene>
<keyword evidence="1" id="KW-0812">Transmembrane</keyword>
<feature type="transmembrane region" description="Helical" evidence="1">
    <location>
        <begin position="145"/>
        <end position="166"/>
    </location>
</feature>
<feature type="non-terminal residue" evidence="3">
    <location>
        <position position="1"/>
    </location>
</feature>
<evidence type="ECO:0000259" key="2">
    <source>
        <dbReference type="Pfam" id="PF00394"/>
    </source>
</evidence>
<accession>A0A1J6KGZ2</accession>
<sequence>LLVFLGWTETFNIEVEPGKTYLLRLVNAAVGKILVFGIGKHKLTVVGINGWYTKPFTVVDYVKIGVQQSVDCILEANQKPDHYYMAATQYYSSHVNNVQYRNTTTTAVMKYRGDYVPSSPPLLPDLPSDYDKPSQHNQRISSTSVYYVPIIFIILILGAGACFAVWGRAQP</sequence>
<comment type="caution">
    <text evidence="3">The sequence shown here is derived from an EMBL/GenBank/DDBJ whole genome shotgun (WGS) entry which is preliminary data.</text>
</comment>
<dbReference type="InterPro" id="IPR001117">
    <property type="entry name" value="Cu-oxidase_2nd"/>
</dbReference>
<name>A0A1J6KGZ2_NICAT</name>
<dbReference type="Pfam" id="PF00394">
    <property type="entry name" value="Cu-oxidase"/>
    <property type="match status" value="1"/>
</dbReference>
<dbReference type="SUPFAM" id="SSF49503">
    <property type="entry name" value="Cupredoxins"/>
    <property type="match status" value="1"/>
</dbReference>
<dbReference type="EMBL" id="MJEQ01004560">
    <property type="protein sequence ID" value="OIT21151.1"/>
    <property type="molecule type" value="Genomic_DNA"/>
</dbReference>
<dbReference type="SMR" id="A0A1J6KGZ2"/>
<reference evidence="3" key="1">
    <citation type="submission" date="2016-11" db="EMBL/GenBank/DDBJ databases">
        <title>The genome of Nicotiana attenuata.</title>
        <authorList>
            <person name="Xu S."/>
            <person name="Brockmoeller T."/>
            <person name="Gaquerel E."/>
            <person name="Navarro A."/>
            <person name="Kuhl H."/>
            <person name="Gase K."/>
            <person name="Ling Z."/>
            <person name="Zhou W."/>
            <person name="Kreitzer C."/>
            <person name="Stanke M."/>
            <person name="Tang H."/>
            <person name="Lyons E."/>
            <person name="Pandey P."/>
            <person name="Pandey S.P."/>
            <person name="Timmermann B."/>
            <person name="Baldwin I.T."/>
        </authorList>
    </citation>
    <scope>NUCLEOTIDE SEQUENCE [LARGE SCALE GENOMIC DNA]</scope>
    <source>
        <strain evidence="3">UT</strain>
    </source>
</reference>
<dbReference type="Proteomes" id="UP000187609">
    <property type="component" value="Unassembled WGS sequence"/>
</dbReference>